<feature type="region of interest" description="Disordered" evidence="1">
    <location>
        <begin position="473"/>
        <end position="527"/>
    </location>
</feature>
<protein>
    <recommendedName>
        <fullName evidence="2">RGS domain-containing protein</fullName>
    </recommendedName>
</protein>
<feature type="compositionally biased region" description="Basic and acidic residues" evidence="1">
    <location>
        <begin position="482"/>
        <end position="491"/>
    </location>
</feature>
<accession>A0A7R9BLG9</accession>
<feature type="domain" description="RGS" evidence="2">
    <location>
        <begin position="332"/>
        <end position="458"/>
    </location>
</feature>
<feature type="compositionally biased region" description="Polar residues" evidence="1">
    <location>
        <begin position="492"/>
        <end position="501"/>
    </location>
</feature>
<feature type="non-terminal residue" evidence="3">
    <location>
        <position position="1"/>
    </location>
</feature>
<name>A0A7R9BLG9_9CRUS</name>
<dbReference type="InterPro" id="IPR036305">
    <property type="entry name" value="RGS_sf"/>
</dbReference>
<evidence type="ECO:0000256" key="1">
    <source>
        <dbReference type="SAM" id="MobiDB-lite"/>
    </source>
</evidence>
<dbReference type="GO" id="GO:0005886">
    <property type="term" value="C:plasma membrane"/>
    <property type="evidence" value="ECO:0007669"/>
    <property type="project" value="TreeGrafter"/>
</dbReference>
<dbReference type="InterPro" id="IPR044926">
    <property type="entry name" value="RGS_subdomain_2"/>
</dbReference>
<organism evidence="3">
    <name type="scientific">Notodromas monacha</name>
    <dbReference type="NCBI Taxonomy" id="399045"/>
    <lineage>
        <taxon>Eukaryota</taxon>
        <taxon>Metazoa</taxon>
        <taxon>Ecdysozoa</taxon>
        <taxon>Arthropoda</taxon>
        <taxon>Crustacea</taxon>
        <taxon>Oligostraca</taxon>
        <taxon>Ostracoda</taxon>
        <taxon>Podocopa</taxon>
        <taxon>Podocopida</taxon>
        <taxon>Cypridocopina</taxon>
        <taxon>Cypridoidea</taxon>
        <taxon>Cyprididae</taxon>
        <taxon>Notodromas</taxon>
    </lineage>
</organism>
<keyword evidence="4" id="KW-1185">Reference proteome</keyword>
<dbReference type="InterPro" id="IPR016137">
    <property type="entry name" value="RGS"/>
</dbReference>
<dbReference type="PROSITE" id="PS50132">
    <property type="entry name" value="RGS"/>
    <property type="match status" value="2"/>
</dbReference>
<dbReference type="EMBL" id="CAJPEX010000627">
    <property type="protein sequence ID" value="CAG0916586.1"/>
    <property type="molecule type" value="Genomic_DNA"/>
</dbReference>
<dbReference type="Gene3D" id="1.10.167.10">
    <property type="entry name" value="Regulator of G-protein Signalling 4, domain 2"/>
    <property type="match status" value="2"/>
</dbReference>
<dbReference type="AlphaFoldDB" id="A0A7R9BLG9"/>
<dbReference type="Pfam" id="PF00615">
    <property type="entry name" value="RGS"/>
    <property type="match status" value="2"/>
</dbReference>
<evidence type="ECO:0000313" key="3">
    <source>
        <dbReference type="EMBL" id="CAD7276434.1"/>
    </source>
</evidence>
<dbReference type="GO" id="GO:0008104">
    <property type="term" value="P:intracellular protein localization"/>
    <property type="evidence" value="ECO:0007669"/>
    <property type="project" value="TreeGrafter"/>
</dbReference>
<dbReference type="InterPro" id="IPR052246">
    <property type="entry name" value="Cell_Polariz_PKAAnc"/>
</dbReference>
<gene>
    <name evidence="3" type="ORF">NMOB1V02_LOCUS4199</name>
</gene>
<evidence type="ECO:0000313" key="4">
    <source>
        <dbReference type="Proteomes" id="UP000678499"/>
    </source>
</evidence>
<feature type="domain" description="RGS" evidence="2">
    <location>
        <begin position="267"/>
        <end position="322"/>
    </location>
</feature>
<dbReference type="Proteomes" id="UP000678499">
    <property type="component" value="Unassembled WGS sequence"/>
</dbReference>
<proteinExistence type="predicted"/>
<dbReference type="GO" id="GO:0005739">
    <property type="term" value="C:mitochondrion"/>
    <property type="evidence" value="ECO:0007669"/>
    <property type="project" value="TreeGrafter"/>
</dbReference>
<reference evidence="3" key="1">
    <citation type="submission" date="2020-11" db="EMBL/GenBank/DDBJ databases">
        <authorList>
            <person name="Tran Van P."/>
        </authorList>
    </citation>
    <scope>NUCLEOTIDE SEQUENCE</scope>
</reference>
<dbReference type="OrthoDB" id="5584247at2759"/>
<dbReference type="PANTHER" id="PTHR13155">
    <property type="entry name" value="A-KINASE ANCHOR PROTEINS"/>
    <property type="match status" value="1"/>
</dbReference>
<evidence type="ECO:0000259" key="2">
    <source>
        <dbReference type="PROSITE" id="PS50132"/>
    </source>
</evidence>
<dbReference type="SUPFAM" id="SSF48097">
    <property type="entry name" value="Regulator of G-protein signaling, RGS"/>
    <property type="match status" value="2"/>
</dbReference>
<dbReference type="PANTHER" id="PTHR13155:SF1">
    <property type="entry name" value="A-KINASE ANCHOR PROTEIN 10, MITOCHONDRIAL"/>
    <property type="match status" value="1"/>
</dbReference>
<dbReference type="SMART" id="SM00315">
    <property type="entry name" value="RGS"/>
    <property type="match status" value="2"/>
</dbReference>
<sequence length="606" mass="68515">MAGAFRVREGLSAFGQKMYKTRPQRRSRWRLRSVLQSWDSLDFSSSLSISQLTTSLWDHNVLLPVTTFLLTVSENILNFCLRINPSAVGVLRILRSSVVENVAGEMTEDAFPRTNFAQCRRRKSKPIFGIVCEKRSVPKVSQDNRELFHFAGHNFRTALRQSENKDRDSSEVDCCPDVHQTLSKLLLEEIGSDPDDPEDKCCGSGDHVGARNKIRVARTVSDCNRACGIVPQWSESAPLTHFQHIVRDAVKICDRHLKSTSLWPKPLPRDLVETILQSVRVNSDGDVFDSDIFLPAQDFVFQILTKDYYTQFLESDAFYNYRIDVLTNKILSLKDVMYDDAAAFFFMEYMEKEGHLDLVEFLLTAASITSQLHSDSISPEAAQNDAMVVYDRYISLQATHALGFSDTIRLEVEMSLCRENGLGPDPKTFVRPASVVNTLLTKHFFPEFLKSHLYYTYTQELVTTYQLDHLNARKRMQSSRSEPSKISDETRSVSSSQTTGKALNGMTRSRAESQPKGARKMSTSTSAPVDISVSRRNFGMGQVDSLGRFYSFRDLEGPPGSCDYVVSRDSTGAFSKVLHSFLGKNQKDEEEAAWQMAEMMVRDVTS</sequence>
<dbReference type="EMBL" id="OA882664">
    <property type="protein sequence ID" value="CAD7276434.1"/>
    <property type="molecule type" value="Genomic_DNA"/>
</dbReference>